<dbReference type="Gene3D" id="3.30.200.20">
    <property type="entry name" value="Phosphorylase Kinase, domain 1"/>
    <property type="match status" value="1"/>
</dbReference>
<dbReference type="Pfam" id="PF16918">
    <property type="entry name" value="PknG_TPR"/>
    <property type="match status" value="1"/>
</dbReference>
<evidence type="ECO:0000313" key="12">
    <source>
        <dbReference type="Proteomes" id="UP001596223"/>
    </source>
</evidence>
<dbReference type="SMART" id="SM00220">
    <property type="entry name" value="S_TKc"/>
    <property type="match status" value="1"/>
</dbReference>
<feature type="region of interest" description="Disordered" evidence="9">
    <location>
        <begin position="23"/>
        <end position="168"/>
    </location>
</feature>
<comment type="catalytic activity">
    <reaction evidence="7">
        <text>L-threonyl-[protein] + ATP = O-phospho-L-threonyl-[protein] + ADP + H(+)</text>
        <dbReference type="Rhea" id="RHEA:46608"/>
        <dbReference type="Rhea" id="RHEA-COMP:11060"/>
        <dbReference type="Rhea" id="RHEA-COMP:11605"/>
        <dbReference type="ChEBI" id="CHEBI:15378"/>
        <dbReference type="ChEBI" id="CHEBI:30013"/>
        <dbReference type="ChEBI" id="CHEBI:30616"/>
        <dbReference type="ChEBI" id="CHEBI:61977"/>
        <dbReference type="ChEBI" id="CHEBI:456216"/>
        <dbReference type="EC" id="2.7.11.1"/>
    </reaction>
</comment>
<dbReference type="EC" id="2.7.11.1" evidence="1"/>
<evidence type="ECO:0000259" key="10">
    <source>
        <dbReference type="PROSITE" id="PS50011"/>
    </source>
</evidence>
<name>A0ABW1JL93_9NOCA</name>
<evidence type="ECO:0000256" key="4">
    <source>
        <dbReference type="ARBA" id="ARBA00022741"/>
    </source>
</evidence>
<dbReference type="RefSeq" id="WP_378599757.1">
    <property type="nucleotide sequence ID" value="NZ_JBHSQN010000002.1"/>
</dbReference>
<sequence>MRCTEPGCGGTIDDGYCAVCGTAPLTTTPPPRATTPPPRAAGTGRSGRTTAQPRSTGVQSSGTGPQSSGIGAQSLGTGPQASGIGAQSSGTGPQVPGIGAQASGTGPQSQGMGAQSSGIGSQSSGIGAQPSATGLQSLGVGAQTPITSTSPSSAGPSPSGAHLNSWGDNTPLSEPGACAEPDCAGTILDGYCDTCGTAPVVSGGPDGHSVGTATGPLHRPSAATISSSIRTSGRSVRTRSGSARSAARGRLGAGLVDIPPIPRVDPVTAVLQDPQVPETDRFCGRCDKPVGRSRAEIPARTAGFCPHCGTRYSFVPRLRTGDLVGGQYEVAGALAHGGLGWIYLATDTAVNKRWVVLKGLIDTGDADALAAAQAERRFLAEVDHPNIVKIHNFTEHTDADGETAGYIVMAYVGGTSLKQILRAHRAEHQRYLPPAQAIAYVLEMLPALGYLHARGWAYCDFKPDNVMQTEERLELIDLGAVIAMDDRTSPIYGTLGYQAPEIADTGPTVATEVYTAGRTMAVLMMRVPSVDGRLGPLPGPDTEPLLAQHDSLYRFLLRATDPDPLARFAATSEMADQLTGVLREVLATGDGYPRPGLSSQFGPARTVFGIDGATPQPTALIAGLPAPLVDPGDSGAGLLATTDAATPAELEQALTAGVRAVVTGAGESIEIPLRLIRAELEAGNAPAALARLAALDDDLEFDWRPAWYRAQAALLTGDFATATDYFESVYAALPGEPAPKLALAATLELSARAAEDDTAAAEHGPGAAEFDTGADGPRVTGDAQRAPTEHSRSTAPQPTIQLTRALALYELVWRTDRAYLSAAFGAARLRRAEGDRTGAVAVLDQIDRASAMFTEARVSAVETLLAHRDPADLDESLLRHTGDRVDELRLDNRARAARVRMVVLEAALNWIRSGQRPSAPGKLLDVEFTEQGVRRGLERCLRTLARETDDMWTRFVLVDQANTVRPRTTL</sequence>
<dbReference type="CDD" id="cd14014">
    <property type="entry name" value="STKc_PknB_like"/>
    <property type="match status" value="1"/>
</dbReference>
<accession>A0ABW1JL93</accession>
<keyword evidence="5" id="KW-0418">Kinase</keyword>
<feature type="compositionally biased region" description="Polar residues" evidence="9">
    <location>
        <begin position="46"/>
        <end position="92"/>
    </location>
</feature>
<evidence type="ECO:0000256" key="7">
    <source>
        <dbReference type="ARBA" id="ARBA00047899"/>
    </source>
</evidence>
<dbReference type="PANTHER" id="PTHR24363">
    <property type="entry name" value="SERINE/THREONINE PROTEIN KINASE"/>
    <property type="match status" value="1"/>
</dbReference>
<keyword evidence="2" id="KW-0723">Serine/threonine-protein kinase</keyword>
<gene>
    <name evidence="11" type="ORF">ACFP3H_03945</name>
</gene>
<evidence type="ECO:0000313" key="11">
    <source>
        <dbReference type="EMBL" id="MFC6010191.1"/>
    </source>
</evidence>
<keyword evidence="3" id="KW-0808">Transferase</keyword>
<proteinExistence type="predicted"/>
<evidence type="ECO:0000256" key="2">
    <source>
        <dbReference type="ARBA" id="ARBA00022527"/>
    </source>
</evidence>
<evidence type="ECO:0000256" key="6">
    <source>
        <dbReference type="ARBA" id="ARBA00022840"/>
    </source>
</evidence>
<dbReference type="Pfam" id="PF00069">
    <property type="entry name" value="Pkinase"/>
    <property type="match status" value="1"/>
</dbReference>
<dbReference type="EMBL" id="JBHSQN010000002">
    <property type="protein sequence ID" value="MFC6010191.1"/>
    <property type="molecule type" value="Genomic_DNA"/>
</dbReference>
<dbReference type="Gene3D" id="1.25.40.10">
    <property type="entry name" value="Tetratricopeptide repeat domain"/>
    <property type="match status" value="2"/>
</dbReference>
<keyword evidence="6" id="KW-0067">ATP-binding</keyword>
<dbReference type="Gene3D" id="1.10.510.10">
    <property type="entry name" value="Transferase(Phosphotransferase) domain 1"/>
    <property type="match status" value="1"/>
</dbReference>
<comment type="caution">
    <text evidence="11">The sequence shown here is derived from an EMBL/GenBank/DDBJ whole genome shotgun (WGS) entry which is preliminary data.</text>
</comment>
<dbReference type="SUPFAM" id="SSF56112">
    <property type="entry name" value="Protein kinase-like (PK-like)"/>
    <property type="match status" value="1"/>
</dbReference>
<dbReference type="InterPro" id="IPR000719">
    <property type="entry name" value="Prot_kinase_dom"/>
</dbReference>
<dbReference type="InterPro" id="IPR031634">
    <property type="entry name" value="PknG_rubred"/>
</dbReference>
<dbReference type="PANTHER" id="PTHR24363:SF0">
    <property type="entry name" value="SERINE_THREONINE KINASE LIKE DOMAIN CONTAINING 1"/>
    <property type="match status" value="1"/>
</dbReference>
<dbReference type="InterPro" id="IPR011990">
    <property type="entry name" value="TPR-like_helical_dom_sf"/>
</dbReference>
<feature type="compositionally biased region" description="Low complexity" evidence="9">
    <location>
        <begin position="147"/>
        <end position="161"/>
    </location>
</feature>
<keyword evidence="4" id="KW-0547">Nucleotide-binding</keyword>
<evidence type="ECO:0000256" key="9">
    <source>
        <dbReference type="SAM" id="MobiDB-lite"/>
    </source>
</evidence>
<keyword evidence="12" id="KW-1185">Reference proteome</keyword>
<evidence type="ECO:0000256" key="5">
    <source>
        <dbReference type="ARBA" id="ARBA00022777"/>
    </source>
</evidence>
<reference evidence="12" key="1">
    <citation type="journal article" date="2019" name="Int. J. Syst. Evol. Microbiol.">
        <title>The Global Catalogue of Microorganisms (GCM) 10K type strain sequencing project: providing services to taxonomists for standard genome sequencing and annotation.</title>
        <authorList>
            <consortium name="The Broad Institute Genomics Platform"/>
            <consortium name="The Broad Institute Genome Sequencing Center for Infectious Disease"/>
            <person name="Wu L."/>
            <person name="Ma J."/>
        </authorList>
    </citation>
    <scope>NUCLEOTIDE SEQUENCE [LARGE SCALE GENOMIC DNA]</scope>
    <source>
        <strain evidence="12">CCUG 36956</strain>
    </source>
</reference>
<dbReference type="InterPro" id="IPR011009">
    <property type="entry name" value="Kinase-like_dom_sf"/>
</dbReference>
<dbReference type="Proteomes" id="UP001596223">
    <property type="component" value="Unassembled WGS sequence"/>
</dbReference>
<comment type="catalytic activity">
    <reaction evidence="8">
        <text>L-seryl-[protein] + ATP = O-phospho-L-seryl-[protein] + ADP + H(+)</text>
        <dbReference type="Rhea" id="RHEA:17989"/>
        <dbReference type="Rhea" id="RHEA-COMP:9863"/>
        <dbReference type="Rhea" id="RHEA-COMP:11604"/>
        <dbReference type="ChEBI" id="CHEBI:15378"/>
        <dbReference type="ChEBI" id="CHEBI:29999"/>
        <dbReference type="ChEBI" id="CHEBI:30616"/>
        <dbReference type="ChEBI" id="CHEBI:83421"/>
        <dbReference type="ChEBI" id="CHEBI:456216"/>
        <dbReference type="EC" id="2.7.11.1"/>
    </reaction>
</comment>
<evidence type="ECO:0000256" key="1">
    <source>
        <dbReference type="ARBA" id="ARBA00012513"/>
    </source>
</evidence>
<feature type="region of interest" description="Disordered" evidence="9">
    <location>
        <begin position="754"/>
        <end position="797"/>
    </location>
</feature>
<feature type="compositionally biased region" description="Pro residues" evidence="9">
    <location>
        <begin position="27"/>
        <end position="39"/>
    </location>
</feature>
<protein>
    <recommendedName>
        <fullName evidence="1">non-specific serine/threonine protein kinase</fullName>
        <ecNumber evidence="1">2.7.11.1</ecNumber>
    </recommendedName>
</protein>
<dbReference type="InterPro" id="IPR031636">
    <property type="entry name" value="PknG_TPR"/>
</dbReference>
<dbReference type="PROSITE" id="PS50011">
    <property type="entry name" value="PROTEIN_KINASE_DOM"/>
    <property type="match status" value="1"/>
</dbReference>
<evidence type="ECO:0000256" key="3">
    <source>
        <dbReference type="ARBA" id="ARBA00022679"/>
    </source>
</evidence>
<organism evidence="11 12">
    <name type="scientific">Nocardia lasii</name>
    <dbReference type="NCBI Taxonomy" id="1616107"/>
    <lineage>
        <taxon>Bacteria</taxon>
        <taxon>Bacillati</taxon>
        <taxon>Actinomycetota</taxon>
        <taxon>Actinomycetes</taxon>
        <taxon>Mycobacteriales</taxon>
        <taxon>Nocardiaceae</taxon>
        <taxon>Nocardia</taxon>
    </lineage>
</organism>
<feature type="domain" description="Protein kinase" evidence="10">
    <location>
        <begin position="328"/>
        <end position="608"/>
    </location>
</feature>
<dbReference type="Pfam" id="PF16919">
    <property type="entry name" value="PknG_rubred"/>
    <property type="match status" value="1"/>
</dbReference>
<evidence type="ECO:0000256" key="8">
    <source>
        <dbReference type="ARBA" id="ARBA00048679"/>
    </source>
</evidence>
<feature type="compositionally biased region" description="Low complexity" evidence="9">
    <location>
        <begin position="106"/>
        <end position="131"/>
    </location>
</feature>